<protein>
    <recommendedName>
        <fullName evidence="4">Cytochrome P450</fullName>
    </recommendedName>
</protein>
<dbReference type="OrthoDB" id="1055148at2759"/>
<reference evidence="2" key="1">
    <citation type="submission" date="2021-06" db="EMBL/GenBank/DDBJ databases">
        <authorList>
            <person name="Hodson N. C."/>
            <person name="Mongue J. A."/>
            <person name="Jaron S. K."/>
        </authorList>
    </citation>
    <scope>NUCLEOTIDE SEQUENCE</scope>
</reference>
<evidence type="ECO:0000256" key="1">
    <source>
        <dbReference type="SAM" id="SignalP"/>
    </source>
</evidence>
<dbReference type="GO" id="GO:0005506">
    <property type="term" value="F:iron ion binding"/>
    <property type="evidence" value="ECO:0007669"/>
    <property type="project" value="InterPro"/>
</dbReference>
<gene>
    <name evidence="2" type="ORF">AFUS01_LOCUS21784</name>
</gene>
<dbReference type="GO" id="GO:0004497">
    <property type="term" value="F:monooxygenase activity"/>
    <property type="evidence" value="ECO:0007669"/>
    <property type="project" value="InterPro"/>
</dbReference>
<sequence length="164" mass="18186">MLLELVLLVASLIGIWACLEKRVKNFPPGPVGFPVVGHLPQLGKNPHRTLAQWKKIYGPIIGVWFGSYRTVAINDSKLIKEALSLNVFSGRSDLSFFNARSEGVTKGILFTEGHRWTEQRSGPVLNALWSIMFGERLPPEDPEVADVLRRLGTAFNDTSFIGSP</sequence>
<dbReference type="GO" id="GO:0016705">
    <property type="term" value="F:oxidoreductase activity, acting on paired donors, with incorporation or reduction of molecular oxygen"/>
    <property type="evidence" value="ECO:0007669"/>
    <property type="project" value="InterPro"/>
</dbReference>
<evidence type="ECO:0008006" key="4">
    <source>
        <dbReference type="Google" id="ProtNLM"/>
    </source>
</evidence>
<feature type="signal peptide" evidence="1">
    <location>
        <begin position="1"/>
        <end position="17"/>
    </location>
</feature>
<dbReference type="Proteomes" id="UP000708208">
    <property type="component" value="Unassembled WGS sequence"/>
</dbReference>
<feature type="non-terminal residue" evidence="2">
    <location>
        <position position="1"/>
    </location>
</feature>
<keyword evidence="1" id="KW-0732">Signal</keyword>
<proteinExistence type="predicted"/>
<dbReference type="EMBL" id="CAJVCH010247139">
    <property type="protein sequence ID" value="CAG7733333.1"/>
    <property type="molecule type" value="Genomic_DNA"/>
</dbReference>
<dbReference type="GO" id="GO:0020037">
    <property type="term" value="F:heme binding"/>
    <property type="evidence" value="ECO:0007669"/>
    <property type="project" value="InterPro"/>
</dbReference>
<name>A0A8J2KBU3_9HEXA</name>
<dbReference type="AlphaFoldDB" id="A0A8J2KBU3"/>
<feature type="chain" id="PRO_5035214626" description="Cytochrome P450" evidence="1">
    <location>
        <begin position="18"/>
        <end position="164"/>
    </location>
</feature>
<evidence type="ECO:0000313" key="3">
    <source>
        <dbReference type="Proteomes" id="UP000708208"/>
    </source>
</evidence>
<comment type="caution">
    <text evidence="2">The sequence shown here is derived from an EMBL/GenBank/DDBJ whole genome shotgun (WGS) entry which is preliminary data.</text>
</comment>
<dbReference type="InterPro" id="IPR001128">
    <property type="entry name" value="Cyt_P450"/>
</dbReference>
<dbReference type="Pfam" id="PF00067">
    <property type="entry name" value="p450"/>
    <property type="match status" value="1"/>
</dbReference>
<evidence type="ECO:0000313" key="2">
    <source>
        <dbReference type="EMBL" id="CAG7733333.1"/>
    </source>
</evidence>
<dbReference type="PANTHER" id="PTHR24299">
    <property type="entry name" value="CYTOCHROME P450 FAMILY 1"/>
    <property type="match status" value="1"/>
</dbReference>
<keyword evidence="3" id="KW-1185">Reference proteome</keyword>
<organism evidence="2 3">
    <name type="scientific">Allacma fusca</name>
    <dbReference type="NCBI Taxonomy" id="39272"/>
    <lineage>
        <taxon>Eukaryota</taxon>
        <taxon>Metazoa</taxon>
        <taxon>Ecdysozoa</taxon>
        <taxon>Arthropoda</taxon>
        <taxon>Hexapoda</taxon>
        <taxon>Collembola</taxon>
        <taxon>Symphypleona</taxon>
        <taxon>Sminthuridae</taxon>
        <taxon>Allacma</taxon>
    </lineage>
</organism>
<accession>A0A8J2KBU3</accession>